<organism evidence="2 3">
    <name type="scientific">Trichomalopsis sarcophagae</name>
    <dbReference type="NCBI Taxonomy" id="543379"/>
    <lineage>
        <taxon>Eukaryota</taxon>
        <taxon>Metazoa</taxon>
        <taxon>Ecdysozoa</taxon>
        <taxon>Arthropoda</taxon>
        <taxon>Hexapoda</taxon>
        <taxon>Insecta</taxon>
        <taxon>Pterygota</taxon>
        <taxon>Neoptera</taxon>
        <taxon>Endopterygota</taxon>
        <taxon>Hymenoptera</taxon>
        <taxon>Apocrita</taxon>
        <taxon>Proctotrupomorpha</taxon>
        <taxon>Chalcidoidea</taxon>
        <taxon>Pteromalidae</taxon>
        <taxon>Pteromalinae</taxon>
        <taxon>Trichomalopsis</taxon>
    </lineage>
</organism>
<dbReference type="Proteomes" id="UP000215335">
    <property type="component" value="Unassembled WGS sequence"/>
</dbReference>
<sequence>MSRVFALKLEEIIIFYAHSINIAFYRFHKFVAPAKGRLIATAGQLEKVEGSPAFLEDLIAGQRSANAAAAAAAFMNNYAAAAAAADRSNRMVSHVIPVSGVSSSFSSPMNIHNDLYHHYELQQGNGSLGSSGLGSVQDPVHSLKIKQEPFQLTPTSSLPPMHQGVV</sequence>
<feature type="region of interest" description="Disordered" evidence="1">
    <location>
        <begin position="147"/>
        <end position="166"/>
    </location>
</feature>
<name>A0A232F5A7_9HYME</name>
<reference evidence="2 3" key="1">
    <citation type="journal article" date="2017" name="Curr. Biol.">
        <title>The Evolution of Venom by Co-option of Single-Copy Genes.</title>
        <authorList>
            <person name="Martinson E.O."/>
            <person name="Mrinalini"/>
            <person name="Kelkar Y.D."/>
            <person name="Chang C.H."/>
            <person name="Werren J.H."/>
        </authorList>
    </citation>
    <scope>NUCLEOTIDE SEQUENCE [LARGE SCALE GENOMIC DNA]</scope>
    <source>
        <strain evidence="2 3">Alberta</strain>
        <tissue evidence="2">Whole body</tissue>
    </source>
</reference>
<proteinExistence type="predicted"/>
<evidence type="ECO:0000256" key="1">
    <source>
        <dbReference type="SAM" id="MobiDB-lite"/>
    </source>
</evidence>
<evidence type="ECO:0000313" key="3">
    <source>
        <dbReference type="Proteomes" id="UP000215335"/>
    </source>
</evidence>
<dbReference type="AlphaFoldDB" id="A0A232F5A7"/>
<gene>
    <name evidence="2" type="ORF">TSAR_010720</name>
</gene>
<protein>
    <submittedName>
        <fullName evidence="2">Uncharacterized protein</fullName>
    </submittedName>
</protein>
<accession>A0A232F5A7</accession>
<keyword evidence="3" id="KW-1185">Reference proteome</keyword>
<comment type="caution">
    <text evidence="2">The sequence shown here is derived from an EMBL/GenBank/DDBJ whole genome shotgun (WGS) entry which is preliminary data.</text>
</comment>
<evidence type="ECO:0000313" key="2">
    <source>
        <dbReference type="EMBL" id="OXU26016.1"/>
    </source>
</evidence>
<dbReference type="EMBL" id="NNAY01000900">
    <property type="protein sequence ID" value="OXU26016.1"/>
    <property type="molecule type" value="Genomic_DNA"/>
</dbReference>